<evidence type="ECO:0000256" key="5">
    <source>
        <dbReference type="ARBA" id="ARBA00022475"/>
    </source>
</evidence>
<evidence type="ECO:0000256" key="2">
    <source>
        <dbReference type="ARBA" id="ARBA00005417"/>
    </source>
</evidence>
<keyword evidence="4" id="KW-0813">Transport</keyword>
<evidence type="ECO:0000259" key="11">
    <source>
        <dbReference type="PROSITE" id="PS50893"/>
    </source>
</evidence>
<dbReference type="RefSeq" id="WP_169163762.1">
    <property type="nucleotide sequence ID" value="NZ_JABBFW010000043.1"/>
</dbReference>
<keyword evidence="9" id="KW-0029">Amino-acid transport</keyword>
<feature type="domain" description="ABC transporter" evidence="11">
    <location>
        <begin position="46"/>
        <end position="285"/>
    </location>
</feature>
<dbReference type="SMART" id="SM00930">
    <property type="entry name" value="NIL"/>
    <property type="match status" value="1"/>
</dbReference>
<dbReference type="SUPFAM" id="SSF55021">
    <property type="entry name" value="ACT-like"/>
    <property type="match status" value="1"/>
</dbReference>
<evidence type="ECO:0000256" key="4">
    <source>
        <dbReference type="ARBA" id="ARBA00022448"/>
    </source>
</evidence>
<dbReference type="InterPro" id="IPR045865">
    <property type="entry name" value="ACT-like_dom_sf"/>
</dbReference>
<keyword evidence="10" id="KW-0472">Membrane</keyword>
<dbReference type="Gene3D" id="3.30.70.260">
    <property type="match status" value="1"/>
</dbReference>
<gene>
    <name evidence="12" type="ORF">HHL10_28210</name>
</gene>
<dbReference type="FunFam" id="3.40.50.300:FF:000056">
    <property type="entry name" value="Cell division ATP-binding protein FtsE"/>
    <property type="match status" value="1"/>
</dbReference>
<keyword evidence="7 12" id="KW-0067">ATP-binding</keyword>
<dbReference type="PROSITE" id="PS00211">
    <property type="entry name" value="ABC_TRANSPORTER_1"/>
    <property type="match status" value="1"/>
</dbReference>
<comment type="similarity">
    <text evidence="2">Belongs to the ABC transporter superfamily.</text>
</comment>
<dbReference type="SUPFAM" id="SSF52540">
    <property type="entry name" value="P-loop containing nucleoside triphosphate hydrolases"/>
    <property type="match status" value="1"/>
</dbReference>
<dbReference type="SMART" id="SM00382">
    <property type="entry name" value="AAA"/>
    <property type="match status" value="1"/>
</dbReference>
<dbReference type="PANTHER" id="PTHR43166:SF30">
    <property type="entry name" value="METHIONINE IMPORT ATP-BINDING PROTEIN METN"/>
    <property type="match status" value="1"/>
</dbReference>
<dbReference type="PROSITE" id="PS50893">
    <property type="entry name" value="ABC_TRANSPORTER_2"/>
    <property type="match status" value="1"/>
</dbReference>
<dbReference type="InterPro" id="IPR003439">
    <property type="entry name" value="ABC_transporter-like_ATP-bd"/>
</dbReference>
<name>A0A848FKR9_9BURK</name>
<dbReference type="InterPro" id="IPR027417">
    <property type="entry name" value="P-loop_NTPase"/>
</dbReference>
<evidence type="ECO:0000256" key="1">
    <source>
        <dbReference type="ARBA" id="ARBA00002579"/>
    </source>
</evidence>
<dbReference type="GO" id="GO:0005524">
    <property type="term" value="F:ATP binding"/>
    <property type="evidence" value="ECO:0007669"/>
    <property type="project" value="UniProtKB-KW"/>
</dbReference>
<dbReference type="Proteomes" id="UP000574067">
    <property type="component" value="Unassembled WGS sequence"/>
</dbReference>
<comment type="function">
    <text evidence="1">Part of the ABC transporter FtsEX involved in cellular division. Important for assembly or stability of the septal ring.</text>
</comment>
<evidence type="ECO:0000256" key="8">
    <source>
        <dbReference type="ARBA" id="ARBA00022967"/>
    </source>
</evidence>
<evidence type="ECO:0000256" key="9">
    <source>
        <dbReference type="ARBA" id="ARBA00022970"/>
    </source>
</evidence>
<keyword evidence="6" id="KW-0547">Nucleotide-binding</keyword>
<dbReference type="GO" id="GO:0016887">
    <property type="term" value="F:ATP hydrolysis activity"/>
    <property type="evidence" value="ECO:0007669"/>
    <property type="project" value="InterPro"/>
</dbReference>
<dbReference type="AlphaFoldDB" id="A0A848FKR9"/>
<dbReference type="GO" id="GO:0005886">
    <property type="term" value="C:plasma membrane"/>
    <property type="evidence" value="ECO:0007669"/>
    <property type="project" value="UniProtKB-ARBA"/>
</dbReference>
<dbReference type="Pfam" id="PF00005">
    <property type="entry name" value="ABC_tran"/>
    <property type="match status" value="1"/>
</dbReference>
<keyword evidence="5" id="KW-1003">Cell membrane</keyword>
<dbReference type="GO" id="GO:0006865">
    <property type="term" value="P:amino acid transport"/>
    <property type="evidence" value="ECO:0007669"/>
    <property type="project" value="UniProtKB-KW"/>
</dbReference>
<accession>A0A848FKR9</accession>
<evidence type="ECO:0000256" key="10">
    <source>
        <dbReference type="ARBA" id="ARBA00023136"/>
    </source>
</evidence>
<dbReference type="Pfam" id="PF09383">
    <property type="entry name" value="NIL"/>
    <property type="match status" value="1"/>
</dbReference>
<evidence type="ECO:0000256" key="3">
    <source>
        <dbReference type="ARBA" id="ARBA00020019"/>
    </source>
</evidence>
<comment type="caution">
    <text evidence="12">The sequence shown here is derived from an EMBL/GenBank/DDBJ whole genome shotgun (WGS) entry which is preliminary data.</text>
</comment>
<dbReference type="InterPro" id="IPR041701">
    <property type="entry name" value="MetN_ABC"/>
</dbReference>
<dbReference type="Gene3D" id="3.40.50.300">
    <property type="entry name" value="P-loop containing nucleotide triphosphate hydrolases"/>
    <property type="match status" value="1"/>
</dbReference>
<dbReference type="PANTHER" id="PTHR43166">
    <property type="entry name" value="AMINO ACID IMPORT ATP-BINDING PROTEIN"/>
    <property type="match status" value="1"/>
</dbReference>
<keyword evidence="13" id="KW-1185">Reference proteome</keyword>
<dbReference type="EMBL" id="JABBFW010000043">
    <property type="protein sequence ID" value="NML18860.1"/>
    <property type="molecule type" value="Genomic_DNA"/>
</dbReference>
<keyword evidence="8" id="KW-1278">Translocase</keyword>
<dbReference type="InterPro" id="IPR017871">
    <property type="entry name" value="ABC_transporter-like_CS"/>
</dbReference>
<dbReference type="CDD" id="cd03258">
    <property type="entry name" value="ABC_MetN_methionine_transporter"/>
    <property type="match status" value="1"/>
</dbReference>
<evidence type="ECO:0000313" key="13">
    <source>
        <dbReference type="Proteomes" id="UP000574067"/>
    </source>
</evidence>
<sequence>MSSKAWTLEPKSFFAPLSASAEPNAATALAEGTAAGETARPLGGSVCFEQVGKTYVSSAGPVQALSGINLKIPAGSIFGIIGRSGAGKSSLLRTINRLERPTEGRVLVDGQDLAALDEDGLVRLRRRVGMIFQHFNLLSAKTVFDNVALPLRVAGAEADDIEQRVTELLALVGLRDKHGTYPSRLSGGQKQRVGIARALAHHPEILLCDEATSALDPETTQSILALLRDINRQLGLTVVLITHEMGVIREICDEVLVLEKGRIAEAGPVWRVFGAPTHDATRALLRPLEHDLPHDLLHRLRPEPSATGGSERVLELVYTGQDGIEPDFTRIAAALGGPVRLLHGGIDRIQGHSHGRLLIATPAPRPAAAELAALKLCHRARELGHVANHD</sequence>
<proteinExistence type="inferred from homology"/>
<reference evidence="12 13" key="1">
    <citation type="submission" date="2020-04" db="EMBL/GenBank/DDBJ databases">
        <title>Azohydromonas sp. isolated from soil.</title>
        <authorList>
            <person name="Dahal R.H."/>
        </authorList>
    </citation>
    <scope>NUCLEOTIDE SEQUENCE [LARGE SCALE GENOMIC DNA]</scope>
    <source>
        <strain evidence="12 13">G-1-1-14</strain>
    </source>
</reference>
<evidence type="ECO:0000256" key="7">
    <source>
        <dbReference type="ARBA" id="ARBA00022840"/>
    </source>
</evidence>
<protein>
    <recommendedName>
        <fullName evidence="3">Cell division ATP-binding protein FtsE</fullName>
    </recommendedName>
</protein>
<dbReference type="InterPro" id="IPR050086">
    <property type="entry name" value="MetN_ABC_transporter-like"/>
</dbReference>
<dbReference type="InterPro" id="IPR003593">
    <property type="entry name" value="AAA+_ATPase"/>
</dbReference>
<evidence type="ECO:0000256" key="6">
    <source>
        <dbReference type="ARBA" id="ARBA00022741"/>
    </source>
</evidence>
<evidence type="ECO:0000313" key="12">
    <source>
        <dbReference type="EMBL" id="NML18860.1"/>
    </source>
</evidence>
<dbReference type="InterPro" id="IPR018449">
    <property type="entry name" value="NIL_domain"/>
</dbReference>
<organism evidence="12 13">
    <name type="scientific">Azohydromonas caseinilytica</name>
    <dbReference type="NCBI Taxonomy" id="2728836"/>
    <lineage>
        <taxon>Bacteria</taxon>
        <taxon>Pseudomonadati</taxon>
        <taxon>Pseudomonadota</taxon>
        <taxon>Betaproteobacteria</taxon>
        <taxon>Burkholderiales</taxon>
        <taxon>Sphaerotilaceae</taxon>
        <taxon>Azohydromonas</taxon>
    </lineage>
</organism>